<dbReference type="EMBL" id="DF973259">
    <property type="protein sequence ID" value="GAU22973.1"/>
    <property type="molecule type" value="Genomic_DNA"/>
</dbReference>
<evidence type="ECO:0000313" key="4">
    <source>
        <dbReference type="Proteomes" id="UP000242715"/>
    </source>
</evidence>
<organism evidence="3 4">
    <name type="scientific">Trifolium subterraneum</name>
    <name type="common">Subterranean clover</name>
    <dbReference type="NCBI Taxonomy" id="3900"/>
    <lineage>
        <taxon>Eukaryota</taxon>
        <taxon>Viridiplantae</taxon>
        <taxon>Streptophyta</taxon>
        <taxon>Embryophyta</taxon>
        <taxon>Tracheophyta</taxon>
        <taxon>Spermatophyta</taxon>
        <taxon>Magnoliopsida</taxon>
        <taxon>eudicotyledons</taxon>
        <taxon>Gunneridae</taxon>
        <taxon>Pentapetalae</taxon>
        <taxon>rosids</taxon>
        <taxon>fabids</taxon>
        <taxon>Fabales</taxon>
        <taxon>Fabaceae</taxon>
        <taxon>Papilionoideae</taxon>
        <taxon>50 kb inversion clade</taxon>
        <taxon>NPAAA clade</taxon>
        <taxon>Hologalegina</taxon>
        <taxon>IRL clade</taxon>
        <taxon>Trifolieae</taxon>
        <taxon>Trifolium</taxon>
    </lineage>
</organism>
<accession>A0A2Z6LZB6</accession>
<proteinExistence type="predicted"/>
<dbReference type="OrthoDB" id="1403944at2759"/>
<name>A0A2Z6LZB6_TRISU</name>
<reference evidence="4" key="1">
    <citation type="journal article" date="2017" name="Front. Plant Sci.">
        <title>Climate Clever Clovers: New Paradigm to Reduce the Environmental Footprint of Ruminants by Breeding Low Methanogenic Forages Utilizing Haplotype Variation.</title>
        <authorList>
            <person name="Kaur P."/>
            <person name="Appels R."/>
            <person name="Bayer P.E."/>
            <person name="Keeble-Gagnere G."/>
            <person name="Wang J."/>
            <person name="Hirakawa H."/>
            <person name="Shirasawa K."/>
            <person name="Vercoe P."/>
            <person name="Stefanova K."/>
            <person name="Durmic Z."/>
            <person name="Nichols P."/>
            <person name="Revell C."/>
            <person name="Isobe S.N."/>
            <person name="Edwards D."/>
            <person name="Erskine W."/>
        </authorList>
    </citation>
    <scope>NUCLEOTIDE SEQUENCE [LARGE SCALE GENOMIC DNA]</scope>
    <source>
        <strain evidence="4">cv. Daliak</strain>
    </source>
</reference>
<sequence length="172" mass="19630">MQKYVRKRRRRIPMEENPLSELKDVMSLQPNILEQGSSGDDLLSQVLGKDRNGYARTYGKGVVPSDLWGTKSQVEIQKTIEEVKRNAQVEIKILQDRLQKEMEVKSKEQLEAFKSELLGGFNSVLTQIRQCFPEIVIPDLFSIPNPNDVQGDPRSSASNHLTDVDPNKHTKR</sequence>
<evidence type="ECO:0000313" key="3">
    <source>
        <dbReference type="EMBL" id="GAU22973.1"/>
    </source>
</evidence>
<feature type="coiled-coil region" evidence="1">
    <location>
        <begin position="77"/>
        <end position="104"/>
    </location>
</feature>
<protein>
    <submittedName>
        <fullName evidence="3">Uncharacterized protein</fullName>
    </submittedName>
</protein>
<feature type="compositionally biased region" description="Polar residues" evidence="2">
    <location>
        <begin position="147"/>
        <end position="161"/>
    </location>
</feature>
<feature type="region of interest" description="Disordered" evidence="2">
    <location>
        <begin position="147"/>
        <end position="172"/>
    </location>
</feature>
<keyword evidence="4" id="KW-1185">Reference proteome</keyword>
<dbReference type="Proteomes" id="UP000242715">
    <property type="component" value="Unassembled WGS sequence"/>
</dbReference>
<evidence type="ECO:0000256" key="2">
    <source>
        <dbReference type="SAM" id="MobiDB-lite"/>
    </source>
</evidence>
<dbReference type="AlphaFoldDB" id="A0A2Z6LZB6"/>
<keyword evidence="1" id="KW-0175">Coiled coil</keyword>
<gene>
    <name evidence="3" type="ORF">TSUD_247170</name>
</gene>
<feature type="compositionally biased region" description="Basic and acidic residues" evidence="2">
    <location>
        <begin position="162"/>
        <end position="172"/>
    </location>
</feature>
<evidence type="ECO:0000256" key="1">
    <source>
        <dbReference type="SAM" id="Coils"/>
    </source>
</evidence>